<dbReference type="STRING" id="173990.SAMN05660691_02608"/>
<dbReference type="OrthoDB" id="179766at2"/>
<keyword evidence="2" id="KW-1185">Reference proteome</keyword>
<dbReference type="EMBL" id="FNXF01000010">
    <property type="protein sequence ID" value="SEH98955.1"/>
    <property type="molecule type" value="Genomic_DNA"/>
</dbReference>
<evidence type="ECO:0000313" key="1">
    <source>
        <dbReference type="EMBL" id="SEH98955.1"/>
    </source>
</evidence>
<gene>
    <name evidence="1" type="ORF">SAMN05660691_02608</name>
</gene>
<evidence type="ECO:0000313" key="2">
    <source>
        <dbReference type="Proteomes" id="UP000199371"/>
    </source>
</evidence>
<dbReference type="RefSeq" id="WP_092793961.1">
    <property type="nucleotide sequence ID" value="NZ_FNXF01000010.1"/>
</dbReference>
<proteinExistence type="predicted"/>
<dbReference type="Proteomes" id="UP000199371">
    <property type="component" value="Unassembled WGS sequence"/>
</dbReference>
<organism evidence="1 2">
    <name type="scientific">Rheinheimera pacifica</name>
    <dbReference type="NCBI Taxonomy" id="173990"/>
    <lineage>
        <taxon>Bacteria</taxon>
        <taxon>Pseudomonadati</taxon>
        <taxon>Pseudomonadota</taxon>
        <taxon>Gammaproteobacteria</taxon>
        <taxon>Chromatiales</taxon>
        <taxon>Chromatiaceae</taxon>
        <taxon>Rheinheimera</taxon>
    </lineage>
</organism>
<accession>A0A1H6MI21</accession>
<dbReference type="SUPFAM" id="SSF53756">
    <property type="entry name" value="UDP-Glycosyltransferase/glycogen phosphorylase"/>
    <property type="match status" value="1"/>
</dbReference>
<name>A0A1H6MI21_9GAMM</name>
<dbReference type="Gene3D" id="3.40.50.2000">
    <property type="entry name" value="Glycogen Phosphorylase B"/>
    <property type="match status" value="1"/>
</dbReference>
<dbReference type="AlphaFoldDB" id="A0A1H6MI21"/>
<reference evidence="2" key="1">
    <citation type="submission" date="2016-10" db="EMBL/GenBank/DDBJ databases">
        <authorList>
            <person name="Varghese N."/>
            <person name="Submissions S."/>
        </authorList>
    </citation>
    <scope>NUCLEOTIDE SEQUENCE [LARGE SCALE GENOMIC DNA]</scope>
    <source>
        <strain evidence="2">DSM 17616</strain>
    </source>
</reference>
<protein>
    <submittedName>
        <fullName evidence="1">Uncharacterized protein</fullName>
    </submittedName>
</protein>
<sequence length="300" mass="34125">MSVKNLKVSVAGRYPPPVGGVSIYVSRRLSLLKAQGAAVEKLDFSDRFFPFDLFRSEADMYEVNSLNLLVVFVFFIFGKLSRCIFIDHNASRHYVGFKKKVLLFFIKRAFKVYVVKPELKKFYPDGVTVDVVSPFIVPDENELNSILSSYSQEVLDFIEEGVFVVNSAWKFIPYNETDVYGIHDSVELLKRVDDVKLLLAVADYNPADMPASLVSDIERFVKEGKLCLFTGQKQLWPVFRKGAICLRLTPYDGDSVCVREAIHFGCKVLASDAAPRPSDCFIYPYGNFEQLKTKLKEMLE</sequence>